<keyword evidence="2" id="KW-0238">DNA-binding</keyword>
<evidence type="ECO:0000256" key="3">
    <source>
        <dbReference type="ARBA" id="ARBA00023163"/>
    </source>
</evidence>
<comment type="caution">
    <text evidence="6">The sequence shown here is derived from an EMBL/GenBank/DDBJ whole genome shotgun (WGS) entry which is preliminary data.</text>
</comment>
<keyword evidence="4" id="KW-0812">Transmembrane</keyword>
<dbReference type="InterPro" id="IPR018060">
    <property type="entry name" value="HTH_AraC"/>
</dbReference>
<dbReference type="Proteomes" id="UP000276128">
    <property type="component" value="Unassembled WGS sequence"/>
</dbReference>
<proteinExistence type="predicted"/>
<dbReference type="GO" id="GO:0043565">
    <property type="term" value="F:sequence-specific DNA binding"/>
    <property type="evidence" value="ECO:0007669"/>
    <property type="project" value="InterPro"/>
</dbReference>
<feature type="domain" description="HTH araC/xylS-type" evidence="5">
    <location>
        <begin position="696"/>
        <end position="795"/>
    </location>
</feature>
<dbReference type="PROSITE" id="PS01124">
    <property type="entry name" value="HTH_ARAC_FAMILY_2"/>
    <property type="match status" value="1"/>
</dbReference>
<keyword evidence="3" id="KW-0804">Transcription</keyword>
<keyword evidence="1" id="KW-0805">Transcription regulation</keyword>
<evidence type="ECO:0000256" key="4">
    <source>
        <dbReference type="SAM" id="Phobius"/>
    </source>
</evidence>
<dbReference type="EMBL" id="RXHU01000066">
    <property type="protein sequence ID" value="RTE07146.1"/>
    <property type="molecule type" value="Genomic_DNA"/>
</dbReference>
<accession>A0A3S0C906</accession>
<dbReference type="InterPro" id="IPR018062">
    <property type="entry name" value="HTH_AraC-typ_CS"/>
</dbReference>
<sequence>MPGEGDCQGSRNKGEAPMNNYLRKYRERKYLIRIILSINLLIISVMLASLLSAFLYSKKISLDSQQEANEKVLSQINYNITYMNDTVKNFAISMFYDTDMAHLLFSGERDTFEDTDRVNKLSKTIAYNSFIHSIVFYNSKRNMFFTSGDDAITSSTSNLMNLIGEYLSGGKPISKMQMMPLRYIPDLKHPERPQQVFSLFMYDSLDAYTKKDSALIINVKPEWLFEKLELMNRQSTNRANRIFVLDQHQEMYSPDFQNDQDLGDLKGEVYRQIASSHRQVSQFTYMAHGEKQIVNYLVNNSVNWVIVDVEPYEGVIAAVDRLKIVFLTVAAICLVLAIAASFIVSNRLYSPINGLLNQTKRLPGGEPDRSNEQDEISYISHIYNHLIEKLMTEQTRHDSNEAIIRSYYLRKLFTDSRAFTSEEWSECIRGGYVNVDLEKKSIVGVVKLDRYGELKDKMLGVDVNLLNFAVSNIIREVVLEELRGDVVDIRGDHLVLVFEAGARPEESYAAITKLLQEAQRIFREYYHVTFTAALGDVTSHYHELTTCYEKALDYHLYKMNFGHGSIITPEMVQSNLANVEAHIPLELERKFAESIKAGRPDSVFQELEHLRRLIAGMSSDAVVQSVIQLGILIKQTVREINQNKLSPLLIDLRSIDRLVFEKETLDDIFAEFGAILSAIFEDQKRGTETKDHFIIDTIKDVIQANYSDPNLSLQEIADMLRMSSAYVGRIFKKQETISVADYLNEIRLLKSVMLLENNNLPVNEISEKVGFSSPSYFFKLFKKRFGTTPKDYRIKKSLSL</sequence>
<evidence type="ECO:0000313" key="6">
    <source>
        <dbReference type="EMBL" id="RTE07146.1"/>
    </source>
</evidence>
<dbReference type="Pfam" id="PF17853">
    <property type="entry name" value="GGDEF_2"/>
    <property type="match status" value="1"/>
</dbReference>
<dbReference type="Gene3D" id="6.10.340.10">
    <property type="match status" value="1"/>
</dbReference>
<reference evidence="6 7" key="1">
    <citation type="submission" date="2018-12" db="EMBL/GenBank/DDBJ databases">
        <title>Bacillus ochoae sp. nov., Paenibacillus whitsoniae sp. nov., Paenibacillus spiritus sp. nov. Isolated from the Mars Exploration Rover during spacecraft assembly.</title>
        <authorList>
            <person name="Seuylemezian A."/>
            <person name="Vaishampayan P."/>
        </authorList>
    </citation>
    <scope>NUCLEOTIDE SEQUENCE [LARGE SCALE GENOMIC DNA]</scope>
    <source>
        <strain evidence="6 7">MER 54</strain>
    </source>
</reference>
<dbReference type="GO" id="GO:0003700">
    <property type="term" value="F:DNA-binding transcription factor activity"/>
    <property type="evidence" value="ECO:0007669"/>
    <property type="project" value="InterPro"/>
</dbReference>
<keyword evidence="4" id="KW-0472">Membrane</keyword>
<evidence type="ECO:0000256" key="2">
    <source>
        <dbReference type="ARBA" id="ARBA00023125"/>
    </source>
</evidence>
<dbReference type="PANTHER" id="PTHR43280">
    <property type="entry name" value="ARAC-FAMILY TRANSCRIPTIONAL REGULATOR"/>
    <property type="match status" value="1"/>
</dbReference>
<evidence type="ECO:0000259" key="5">
    <source>
        <dbReference type="PROSITE" id="PS01124"/>
    </source>
</evidence>
<gene>
    <name evidence="6" type="ORF">EJQ19_21575</name>
</gene>
<feature type="transmembrane region" description="Helical" evidence="4">
    <location>
        <begin position="324"/>
        <end position="344"/>
    </location>
</feature>
<feature type="transmembrane region" description="Helical" evidence="4">
    <location>
        <begin position="30"/>
        <end position="56"/>
    </location>
</feature>
<evidence type="ECO:0000313" key="7">
    <source>
        <dbReference type="Proteomes" id="UP000276128"/>
    </source>
</evidence>
<evidence type="ECO:0000256" key="1">
    <source>
        <dbReference type="ARBA" id="ARBA00023015"/>
    </source>
</evidence>
<keyword evidence="4" id="KW-1133">Transmembrane helix</keyword>
<dbReference type="OrthoDB" id="2484341at2"/>
<protein>
    <submittedName>
        <fullName evidence="6">Helix-turn-helix domain-containing protein</fullName>
    </submittedName>
</protein>
<dbReference type="InterPro" id="IPR041522">
    <property type="entry name" value="CdaR_GGDEF"/>
</dbReference>
<dbReference type="Pfam" id="PF12833">
    <property type="entry name" value="HTH_18"/>
    <property type="match status" value="1"/>
</dbReference>
<dbReference type="InterPro" id="IPR009057">
    <property type="entry name" value="Homeodomain-like_sf"/>
</dbReference>
<dbReference type="SMART" id="SM00342">
    <property type="entry name" value="HTH_ARAC"/>
    <property type="match status" value="1"/>
</dbReference>
<dbReference type="AlphaFoldDB" id="A0A3S0C906"/>
<keyword evidence="7" id="KW-1185">Reference proteome</keyword>
<dbReference type="InterPro" id="IPR020449">
    <property type="entry name" value="Tscrpt_reg_AraC-type_HTH"/>
</dbReference>
<name>A0A3S0C906_9BACL</name>
<dbReference type="SUPFAM" id="SSF46689">
    <property type="entry name" value="Homeodomain-like"/>
    <property type="match status" value="1"/>
</dbReference>
<organism evidence="6 7">
    <name type="scientific">Paenibacillus whitsoniae</name>
    <dbReference type="NCBI Taxonomy" id="2496558"/>
    <lineage>
        <taxon>Bacteria</taxon>
        <taxon>Bacillati</taxon>
        <taxon>Bacillota</taxon>
        <taxon>Bacilli</taxon>
        <taxon>Bacillales</taxon>
        <taxon>Paenibacillaceae</taxon>
        <taxon>Paenibacillus</taxon>
    </lineage>
</organism>
<dbReference type="PANTHER" id="PTHR43280:SF2">
    <property type="entry name" value="HTH-TYPE TRANSCRIPTIONAL REGULATOR EXSA"/>
    <property type="match status" value="1"/>
</dbReference>
<dbReference type="PROSITE" id="PS00041">
    <property type="entry name" value="HTH_ARAC_FAMILY_1"/>
    <property type="match status" value="1"/>
</dbReference>
<dbReference type="Gene3D" id="1.10.10.60">
    <property type="entry name" value="Homeodomain-like"/>
    <property type="match status" value="2"/>
</dbReference>
<dbReference type="PRINTS" id="PR00032">
    <property type="entry name" value="HTHARAC"/>
</dbReference>